<evidence type="ECO:0000256" key="9">
    <source>
        <dbReference type="ARBA" id="ARBA00023304"/>
    </source>
</evidence>
<organism evidence="12 13">
    <name type="scientific">Candidatus Gottesmanbacteria bacterium RIFCSPHIGHO2_02_FULL_39_11</name>
    <dbReference type="NCBI Taxonomy" id="1798382"/>
    <lineage>
        <taxon>Bacteria</taxon>
        <taxon>Candidatus Gottesmaniibacteriota</taxon>
    </lineage>
</organism>
<evidence type="ECO:0000256" key="1">
    <source>
        <dbReference type="ARBA" id="ARBA00000491"/>
    </source>
</evidence>
<dbReference type="FunFam" id="3.20.19.10:FF:000003">
    <property type="entry name" value="3-isopropylmalate dehydratase small subunit"/>
    <property type="match status" value="1"/>
</dbReference>
<protein>
    <recommendedName>
        <fullName evidence="10">3-isopropylmalate dehydratase small subunit</fullName>
        <ecNumber evidence="10">4.2.1.33</ecNumber>
    </recommendedName>
    <alternativeName>
        <fullName evidence="10">Alpha-IPM isomerase</fullName>
        <shortName evidence="10">IPMI</shortName>
    </alternativeName>
    <alternativeName>
        <fullName evidence="10">Isopropylmalate isomerase</fullName>
    </alternativeName>
</protein>
<reference evidence="12 13" key="1">
    <citation type="journal article" date="2016" name="Nat. Commun.">
        <title>Thousands of microbial genomes shed light on interconnected biogeochemical processes in an aquifer system.</title>
        <authorList>
            <person name="Anantharaman K."/>
            <person name="Brown C.T."/>
            <person name="Hug L.A."/>
            <person name="Sharon I."/>
            <person name="Castelle C.J."/>
            <person name="Probst A.J."/>
            <person name="Thomas B.C."/>
            <person name="Singh A."/>
            <person name="Wilkins M.J."/>
            <person name="Karaoz U."/>
            <person name="Brodie E.L."/>
            <person name="Williams K.H."/>
            <person name="Hubbard S.S."/>
            <person name="Banfield J.F."/>
        </authorList>
    </citation>
    <scope>NUCLEOTIDE SEQUENCE [LARGE SCALE GENOMIC DNA]</scope>
</reference>
<name>A0A1F5ZSD6_9BACT</name>
<evidence type="ECO:0000256" key="7">
    <source>
        <dbReference type="ARBA" id="ARBA00022605"/>
    </source>
</evidence>
<dbReference type="InterPro" id="IPR015928">
    <property type="entry name" value="Aconitase/3IPM_dehydase_swvl"/>
</dbReference>
<feature type="domain" description="Aconitase A/isopropylmalate dehydratase small subunit swivel" evidence="11">
    <location>
        <begin position="1"/>
        <end position="116"/>
    </location>
</feature>
<comment type="subunit">
    <text evidence="5 10">Heterodimer of LeuC and LeuD.</text>
</comment>
<comment type="similarity">
    <text evidence="4 10">Belongs to the LeuD family. LeuD type 1 subfamily.</text>
</comment>
<keyword evidence="7 10" id="KW-0028">Amino-acid biosynthesis</keyword>
<sequence>MKKIHKITSHTLPLKHENIDTDQIIPAKFLKTTVREGIGEFFFHAWREDKDSVFHSSKHKGAKILLAGKNFGIGSSREHAVWATLDYGFDAVISSSFGDIFYNNSLKNGLIPVKIAHSELLELFGLVEKDHTTIIEVNLESEEIHLPKHGKKYKFPIDPFRKQLLLNGTDELGYLLTLDKEISEFENKHKGFVNN</sequence>
<keyword evidence="8 10" id="KW-0456">Lyase</keyword>
<dbReference type="Gene3D" id="3.20.19.10">
    <property type="entry name" value="Aconitase, domain 4"/>
    <property type="match status" value="1"/>
</dbReference>
<keyword evidence="9 10" id="KW-0100">Branched-chain amino acid biosynthesis</keyword>
<comment type="pathway">
    <text evidence="3 10">Amino-acid biosynthesis; L-leucine biosynthesis; L-leucine from 3-methyl-2-oxobutanoate: step 2/4.</text>
</comment>
<dbReference type="InterPro" id="IPR000573">
    <property type="entry name" value="AconitaseA/IPMdHydase_ssu_swvl"/>
</dbReference>
<dbReference type="GO" id="GO:0003861">
    <property type="term" value="F:3-isopropylmalate dehydratase activity"/>
    <property type="evidence" value="ECO:0007669"/>
    <property type="project" value="UniProtKB-UniRule"/>
</dbReference>
<proteinExistence type="inferred from homology"/>
<dbReference type="AlphaFoldDB" id="A0A1F5ZSD6"/>
<dbReference type="GO" id="GO:0009098">
    <property type="term" value="P:L-leucine biosynthetic process"/>
    <property type="evidence" value="ECO:0007669"/>
    <property type="project" value="UniProtKB-UniRule"/>
</dbReference>
<dbReference type="SUPFAM" id="SSF52016">
    <property type="entry name" value="LeuD/IlvD-like"/>
    <property type="match status" value="1"/>
</dbReference>
<dbReference type="InterPro" id="IPR050075">
    <property type="entry name" value="LeuD"/>
</dbReference>
<dbReference type="PANTHER" id="PTHR43345">
    <property type="entry name" value="3-ISOPROPYLMALATE DEHYDRATASE SMALL SUBUNIT 2-RELATED-RELATED"/>
    <property type="match status" value="1"/>
</dbReference>
<evidence type="ECO:0000256" key="2">
    <source>
        <dbReference type="ARBA" id="ARBA00002695"/>
    </source>
</evidence>
<gene>
    <name evidence="10" type="primary">leuD</name>
    <name evidence="12" type="ORF">A3D77_07755</name>
</gene>
<dbReference type="Pfam" id="PF00694">
    <property type="entry name" value="Aconitase_C"/>
    <property type="match status" value="1"/>
</dbReference>
<evidence type="ECO:0000259" key="11">
    <source>
        <dbReference type="Pfam" id="PF00694"/>
    </source>
</evidence>
<dbReference type="NCBIfam" id="TIGR00171">
    <property type="entry name" value="leuD"/>
    <property type="match status" value="1"/>
</dbReference>
<dbReference type="InterPro" id="IPR004431">
    <property type="entry name" value="3-IsopropMal_deHydase_ssu"/>
</dbReference>
<evidence type="ECO:0000313" key="12">
    <source>
        <dbReference type="EMBL" id="OGG15406.1"/>
    </source>
</evidence>
<evidence type="ECO:0000256" key="4">
    <source>
        <dbReference type="ARBA" id="ARBA00009845"/>
    </source>
</evidence>
<evidence type="ECO:0000313" key="13">
    <source>
        <dbReference type="Proteomes" id="UP000176923"/>
    </source>
</evidence>
<dbReference type="GO" id="GO:0009316">
    <property type="term" value="C:3-isopropylmalate dehydratase complex"/>
    <property type="evidence" value="ECO:0007669"/>
    <property type="project" value="InterPro"/>
</dbReference>
<dbReference type="EMBL" id="MFJL01000026">
    <property type="protein sequence ID" value="OGG15406.1"/>
    <property type="molecule type" value="Genomic_DNA"/>
</dbReference>
<accession>A0A1F5ZSD6</accession>
<dbReference type="PANTHER" id="PTHR43345:SF5">
    <property type="entry name" value="3-ISOPROPYLMALATE DEHYDRATASE SMALL SUBUNIT"/>
    <property type="match status" value="1"/>
</dbReference>
<dbReference type="Proteomes" id="UP000176923">
    <property type="component" value="Unassembled WGS sequence"/>
</dbReference>
<dbReference type="HAMAP" id="MF_01031">
    <property type="entry name" value="LeuD_type1"/>
    <property type="match status" value="1"/>
</dbReference>
<dbReference type="InterPro" id="IPR033940">
    <property type="entry name" value="IPMI_Swivel"/>
</dbReference>
<comment type="function">
    <text evidence="2 10">Catalyzes the isomerization between 2-isopropylmalate and 3-isopropylmalate, via the formation of 2-isopropylmaleate.</text>
</comment>
<dbReference type="CDD" id="cd01577">
    <property type="entry name" value="IPMI_Swivel"/>
    <property type="match status" value="1"/>
</dbReference>
<evidence type="ECO:0000256" key="8">
    <source>
        <dbReference type="ARBA" id="ARBA00023239"/>
    </source>
</evidence>
<evidence type="ECO:0000256" key="10">
    <source>
        <dbReference type="HAMAP-Rule" id="MF_01031"/>
    </source>
</evidence>
<comment type="caution">
    <text evidence="12">The sequence shown here is derived from an EMBL/GenBank/DDBJ whole genome shotgun (WGS) entry which is preliminary data.</text>
</comment>
<comment type="catalytic activity">
    <reaction evidence="1 10">
        <text>(2R,3S)-3-isopropylmalate = (2S)-2-isopropylmalate</text>
        <dbReference type="Rhea" id="RHEA:32287"/>
        <dbReference type="ChEBI" id="CHEBI:1178"/>
        <dbReference type="ChEBI" id="CHEBI:35121"/>
        <dbReference type="EC" id="4.2.1.33"/>
    </reaction>
</comment>
<dbReference type="EC" id="4.2.1.33" evidence="10"/>
<dbReference type="UniPathway" id="UPA00048">
    <property type="reaction ID" value="UER00071"/>
</dbReference>
<dbReference type="STRING" id="1798382.A3D77_07755"/>
<evidence type="ECO:0000256" key="6">
    <source>
        <dbReference type="ARBA" id="ARBA00022430"/>
    </source>
</evidence>
<evidence type="ECO:0000256" key="3">
    <source>
        <dbReference type="ARBA" id="ARBA00004729"/>
    </source>
</evidence>
<evidence type="ECO:0000256" key="5">
    <source>
        <dbReference type="ARBA" id="ARBA00011271"/>
    </source>
</evidence>
<keyword evidence="6 10" id="KW-0432">Leucine biosynthesis</keyword>
<dbReference type="NCBIfam" id="NF002458">
    <property type="entry name" value="PRK01641.1"/>
    <property type="match status" value="1"/>
</dbReference>